<evidence type="ECO:0000259" key="1">
    <source>
        <dbReference type="Pfam" id="PF25583"/>
    </source>
</evidence>
<organism evidence="2 3">
    <name type="scientific">Sulfurospirillum tamanense</name>
    <dbReference type="NCBI Taxonomy" id="2813362"/>
    <lineage>
        <taxon>Bacteria</taxon>
        <taxon>Pseudomonadati</taxon>
        <taxon>Campylobacterota</taxon>
        <taxon>Epsilonproteobacteria</taxon>
        <taxon>Campylobacterales</taxon>
        <taxon>Sulfurospirillaceae</taxon>
        <taxon>Sulfurospirillum</taxon>
    </lineage>
</organism>
<feature type="domain" description="WCX" evidence="1">
    <location>
        <begin position="253"/>
        <end position="331"/>
    </location>
</feature>
<proteinExistence type="predicted"/>
<dbReference type="PANTHER" id="PTHR34580">
    <property type="match status" value="1"/>
</dbReference>
<gene>
    <name evidence="2" type="ORF">JWV37_09500</name>
</gene>
<dbReference type="Pfam" id="PF25583">
    <property type="entry name" value="WCX"/>
    <property type="match status" value="1"/>
</dbReference>
<reference evidence="2" key="2">
    <citation type="submission" date="2021-02" db="EMBL/GenBank/DDBJ databases">
        <authorList>
            <person name="Merkel A.Y."/>
        </authorList>
    </citation>
    <scope>NUCLEOTIDE SEQUENCE</scope>
    <source>
        <strain evidence="2">T05b</strain>
    </source>
</reference>
<evidence type="ECO:0000313" key="2">
    <source>
        <dbReference type="EMBL" id="MBN2965014.1"/>
    </source>
</evidence>
<accession>A0ABS2WTM6</accession>
<dbReference type="InterPro" id="IPR051534">
    <property type="entry name" value="CBASS_pafABC_assoc_protein"/>
</dbReference>
<dbReference type="Proteomes" id="UP000703590">
    <property type="component" value="Unassembled WGS sequence"/>
</dbReference>
<keyword evidence="3" id="KW-1185">Reference proteome</keyword>
<protein>
    <submittedName>
        <fullName evidence="2">WYL domain-containing protein</fullName>
    </submittedName>
</protein>
<dbReference type="RefSeq" id="WP_205459562.1">
    <property type="nucleotide sequence ID" value="NZ_JAFHKK010000022.1"/>
</dbReference>
<dbReference type="PROSITE" id="PS52050">
    <property type="entry name" value="WYL"/>
    <property type="match status" value="1"/>
</dbReference>
<dbReference type="InterPro" id="IPR057727">
    <property type="entry name" value="WCX_dom"/>
</dbReference>
<dbReference type="PANTHER" id="PTHR34580:SF1">
    <property type="entry name" value="PROTEIN PAFC"/>
    <property type="match status" value="1"/>
</dbReference>
<reference evidence="2" key="1">
    <citation type="submission" date="2021-02" db="EMBL/GenBank/DDBJ databases">
        <title>Sulfurospirillum tamanensis sp. nov.</title>
        <authorList>
            <person name="Frolova A."/>
            <person name="Merkel A."/>
            <person name="Slobodkin A."/>
        </authorList>
    </citation>
    <scope>NUCLEOTIDE SEQUENCE</scope>
    <source>
        <strain evidence="2">T05b</strain>
    </source>
</reference>
<sequence>MSSPASTKVGHLFRLFKKLYDGEELYPQKDGLAKELDVDVRTLRRYLNEIHTLYGEVILVEKKRMLREGRLVGVYRRIKEKEDLPKVVKFLMEESNELSWILPLILENDPSLLREEKKAVREKVEKMVAQDKELFLFRSNPFENVGDPVLNNCFTKLKTAVKEREYRKIIYMYSQEEVLENAKCLKLIFSENNWYVAVETEQEELRMLRVAFIKEVQYAQKRNAYPLHILHKYHGFFETIQNPFTLHGVARKTAILKATPGIARYFKEGMKQFFVSQQFIQEHGDGSVEFRVDYTQDMEILPFIRRWLPDIVVLEPSGLKKALVENLQAALRAHKE</sequence>
<name>A0ABS2WTM6_9BACT</name>
<dbReference type="EMBL" id="JAFHKK010000022">
    <property type="protein sequence ID" value="MBN2965014.1"/>
    <property type="molecule type" value="Genomic_DNA"/>
</dbReference>
<evidence type="ECO:0000313" key="3">
    <source>
        <dbReference type="Proteomes" id="UP000703590"/>
    </source>
</evidence>
<comment type="caution">
    <text evidence="2">The sequence shown here is derived from an EMBL/GenBank/DDBJ whole genome shotgun (WGS) entry which is preliminary data.</text>
</comment>